<dbReference type="InParanoid" id="Q01QK7"/>
<name>Q01QK7_SOLUE</name>
<dbReference type="eggNOG" id="ENOG502ZSXG">
    <property type="taxonomic scope" value="Bacteria"/>
</dbReference>
<gene>
    <name evidence="1" type="ordered locus">Acid_7152</name>
</gene>
<proteinExistence type="predicted"/>
<accession>Q01QK7</accession>
<dbReference type="EMBL" id="CP000473">
    <property type="protein sequence ID" value="ABJ88063.1"/>
    <property type="molecule type" value="Genomic_DNA"/>
</dbReference>
<dbReference type="SUPFAM" id="SSF56935">
    <property type="entry name" value="Porins"/>
    <property type="match status" value="1"/>
</dbReference>
<protein>
    <submittedName>
        <fullName evidence="1">Uncharacterized protein</fullName>
    </submittedName>
</protein>
<dbReference type="KEGG" id="sus:Acid_7152"/>
<organism evidence="1">
    <name type="scientific">Solibacter usitatus (strain Ellin6076)</name>
    <dbReference type="NCBI Taxonomy" id="234267"/>
    <lineage>
        <taxon>Bacteria</taxon>
        <taxon>Pseudomonadati</taxon>
        <taxon>Acidobacteriota</taxon>
        <taxon>Terriglobia</taxon>
        <taxon>Bryobacterales</taxon>
        <taxon>Solibacteraceae</taxon>
        <taxon>Candidatus Solibacter</taxon>
    </lineage>
</organism>
<dbReference type="AlphaFoldDB" id="Q01QK7"/>
<reference evidence="1" key="1">
    <citation type="submission" date="2006-10" db="EMBL/GenBank/DDBJ databases">
        <title>Complete sequence of Solibacter usitatus Ellin6076.</title>
        <authorList>
            <consortium name="US DOE Joint Genome Institute"/>
            <person name="Copeland A."/>
            <person name="Lucas S."/>
            <person name="Lapidus A."/>
            <person name="Barry K."/>
            <person name="Detter J.C."/>
            <person name="Glavina del Rio T."/>
            <person name="Hammon N."/>
            <person name="Israni S."/>
            <person name="Dalin E."/>
            <person name="Tice H."/>
            <person name="Pitluck S."/>
            <person name="Thompson L.S."/>
            <person name="Brettin T."/>
            <person name="Bruce D."/>
            <person name="Han C."/>
            <person name="Tapia R."/>
            <person name="Gilna P."/>
            <person name="Schmutz J."/>
            <person name="Larimer F."/>
            <person name="Land M."/>
            <person name="Hauser L."/>
            <person name="Kyrpides N."/>
            <person name="Mikhailova N."/>
            <person name="Janssen P.H."/>
            <person name="Kuske C.R."/>
            <person name="Richardson P."/>
        </authorList>
    </citation>
    <scope>NUCLEOTIDE SEQUENCE</scope>
    <source>
        <strain evidence="1">Ellin6076</strain>
    </source>
</reference>
<sequence>MLAQYGGPAILIRGQAPSAMTAGQIDFQPFLSLNGTYNTGLGGVSVDPQGKPTNDASYGGSVAAGVSGTHSWKHTKLGLNYSISAQHYAQASFFDGINQSLALGITHVLTRHSALAFNVSAGISSSYNTGLTLISTVPFDPSTLYQPTNDFYDNRTVFLSSRIAYTIQKSTRLSFNFAGDGFLTRRRSTALYGVGGLGARGDMQYRLTRRSSVGAGYSFTHFAFNGIFSSTDVHNFVGSYSVTLTRSTEFTAYGGVAHYETKFAQTVPVDPAIAALIGISNANVVVYNSSPTGTYGARISRVVRKGTLFLTGGRGITPGNGLFLTSTSTNFTGGYSYGGLRRWSLSAAGMYSTSQSIGNVIGNYSNYSATLNAGRKVAPHTTGVLAFTMTHAGSTDFHNYNRWQYAVNLGLTFSPGDIAIRFW</sequence>
<evidence type="ECO:0000313" key="1">
    <source>
        <dbReference type="EMBL" id="ABJ88063.1"/>
    </source>
</evidence>
<dbReference type="HOGENOM" id="CLU_648753_0_0_0"/>